<evidence type="ECO:0000256" key="10">
    <source>
        <dbReference type="ARBA" id="ARBA00022840"/>
    </source>
</evidence>
<dbReference type="InterPro" id="IPR022630">
    <property type="entry name" value="S-AdoMet_synt_C"/>
</dbReference>
<dbReference type="PANTHER" id="PTHR11964">
    <property type="entry name" value="S-ADENOSYLMETHIONINE SYNTHETASE"/>
    <property type="match status" value="1"/>
</dbReference>
<dbReference type="InterPro" id="IPR022631">
    <property type="entry name" value="ADOMET_SYNTHASE_CS"/>
</dbReference>
<dbReference type="Pfam" id="PF02773">
    <property type="entry name" value="S-AdoMet_synt_C"/>
    <property type="match status" value="1"/>
</dbReference>
<evidence type="ECO:0000256" key="3">
    <source>
        <dbReference type="ARBA" id="ARBA00005224"/>
    </source>
</evidence>
<keyword evidence="11 14" id="KW-0460">Magnesium</keyword>
<keyword evidence="6" id="KW-0554">One-carbon metabolism</keyword>
<dbReference type="FunFam" id="3.30.300.10:FF:000003">
    <property type="entry name" value="S-adenosylmethionine synthase"/>
    <property type="match status" value="1"/>
</dbReference>
<comment type="subunit">
    <text evidence="14">Homotetramer.</text>
</comment>
<organism evidence="19 20">
    <name type="scientific">Trueperella bernardiae</name>
    <dbReference type="NCBI Taxonomy" id="59561"/>
    <lineage>
        <taxon>Bacteria</taxon>
        <taxon>Bacillati</taxon>
        <taxon>Actinomycetota</taxon>
        <taxon>Actinomycetes</taxon>
        <taxon>Actinomycetales</taxon>
        <taxon>Actinomycetaceae</taxon>
        <taxon>Trueperella</taxon>
    </lineage>
</organism>
<evidence type="ECO:0000256" key="6">
    <source>
        <dbReference type="ARBA" id="ARBA00022563"/>
    </source>
</evidence>
<dbReference type="GO" id="GO:0006730">
    <property type="term" value="P:one-carbon metabolic process"/>
    <property type="evidence" value="ECO:0007669"/>
    <property type="project" value="UniProtKB-KW"/>
</dbReference>
<evidence type="ECO:0000259" key="18">
    <source>
        <dbReference type="Pfam" id="PF02773"/>
    </source>
</evidence>
<dbReference type="STRING" id="59561.AQZ59_01766"/>
<evidence type="ECO:0000256" key="9">
    <source>
        <dbReference type="ARBA" id="ARBA00022741"/>
    </source>
</evidence>
<dbReference type="OrthoDB" id="9801686at2"/>
<dbReference type="InterPro" id="IPR022628">
    <property type="entry name" value="S-AdoMet_synt_N"/>
</dbReference>
<name>A0A0W1KI46_9ACTO</name>
<keyword evidence="7 19" id="KW-0808">Transferase</keyword>
<accession>A0A0W1KI46</accession>
<evidence type="ECO:0000256" key="4">
    <source>
        <dbReference type="ARBA" id="ARBA00009685"/>
    </source>
</evidence>
<protein>
    <recommendedName>
        <fullName evidence="5 13">Methionine adenosyltransferase</fullName>
        <ecNumber evidence="5 13">2.5.1.6</ecNumber>
    </recommendedName>
</protein>
<feature type="domain" description="S-adenosylmethionine synthetase N-terminal" evidence="16">
    <location>
        <begin position="3"/>
        <end position="85"/>
    </location>
</feature>
<dbReference type="InterPro" id="IPR022629">
    <property type="entry name" value="S-AdoMet_synt_central"/>
</dbReference>
<dbReference type="Proteomes" id="UP000054404">
    <property type="component" value="Unassembled WGS sequence"/>
</dbReference>
<comment type="pathway">
    <text evidence="3">Amino-acid biosynthesis; S-adenosyl-L-methionine biosynthesis; S-adenosyl-L-methionine from L-methionine: step 1/1.</text>
</comment>
<dbReference type="GO" id="GO:0046872">
    <property type="term" value="F:metal ion binding"/>
    <property type="evidence" value="ECO:0007669"/>
    <property type="project" value="UniProtKB-KW"/>
</dbReference>
<evidence type="ECO:0000256" key="11">
    <source>
        <dbReference type="ARBA" id="ARBA00022842"/>
    </source>
</evidence>
<reference evidence="19 20" key="1">
    <citation type="submission" date="2015-11" db="EMBL/GenBank/DDBJ databases">
        <title>Draft Genome Sequence of the Type Strain Trueperella bernardiae LCDC 89-0504T, Isolated from Blood Culture.</title>
        <authorList>
            <person name="Bernier A.-M."/>
            <person name="Bernard K."/>
        </authorList>
    </citation>
    <scope>NUCLEOTIDE SEQUENCE [LARGE SCALE GENOMIC DNA]</scope>
    <source>
        <strain evidence="19 20">LCDC 89-0504</strain>
    </source>
</reference>
<keyword evidence="20" id="KW-1185">Reference proteome</keyword>
<comment type="caution">
    <text evidence="19">The sequence shown here is derived from an EMBL/GenBank/DDBJ whole genome shotgun (WGS) entry which is preliminary data.</text>
</comment>
<dbReference type="EC" id="2.5.1.6" evidence="5 13"/>
<evidence type="ECO:0000256" key="8">
    <source>
        <dbReference type="ARBA" id="ARBA00022723"/>
    </source>
</evidence>
<proteinExistence type="inferred from homology"/>
<keyword evidence="10" id="KW-0067">ATP-binding</keyword>
<keyword evidence="12 14" id="KW-0630">Potassium</keyword>
<comment type="subcellular location">
    <subcellularLocation>
        <location evidence="14">Cytoplasm</location>
    </subcellularLocation>
</comment>
<evidence type="ECO:0000256" key="5">
    <source>
        <dbReference type="ARBA" id="ARBA00012828"/>
    </source>
</evidence>
<dbReference type="PROSITE" id="PS00376">
    <property type="entry name" value="ADOMET_SYNTHASE_1"/>
    <property type="match status" value="1"/>
</dbReference>
<evidence type="ECO:0000259" key="16">
    <source>
        <dbReference type="Pfam" id="PF00438"/>
    </source>
</evidence>
<dbReference type="InterPro" id="IPR022636">
    <property type="entry name" value="S-AdoMet_synthetase_sfam"/>
</dbReference>
<dbReference type="NCBIfam" id="TIGR01034">
    <property type="entry name" value="metK"/>
    <property type="match status" value="1"/>
</dbReference>
<evidence type="ECO:0000256" key="12">
    <source>
        <dbReference type="ARBA" id="ARBA00022958"/>
    </source>
</evidence>
<dbReference type="SUPFAM" id="SSF55973">
    <property type="entry name" value="S-adenosylmethionine synthetase"/>
    <property type="match status" value="3"/>
</dbReference>
<evidence type="ECO:0000256" key="1">
    <source>
        <dbReference type="ARBA" id="ARBA00001946"/>
    </source>
</evidence>
<dbReference type="Pfam" id="PF00438">
    <property type="entry name" value="S-AdoMet_synt_N"/>
    <property type="match status" value="1"/>
</dbReference>
<keyword evidence="8 14" id="KW-0479">Metal-binding</keyword>
<dbReference type="PIRSF" id="PIRSF000497">
    <property type="entry name" value="MAT"/>
    <property type="match status" value="1"/>
</dbReference>
<feature type="domain" description="S-adenosylmethionine synthetase C-terminal" evidence="18">
    <location>
        <begin position="234"/>
        <end position="369"/>
    </location>
</feature>
<dbReference type="PROSITE" id="PS00377">
    <property type="entry name" value="ADOMET_SYNTHASE_2"/>
    <property type="match status" value="1"/>
</dbReference>
<evidence type="ECO:0000313" key="20">
    <source>
        <dbReference type="Proteomes" id="UP000054404"/>
    </source>
</evidence>
<evidence type="ECO:0000256" key="13">
    <source>
        <dbReference type="NCBIfam" id="TIGR01034"/>
    </source>
</evidence>
<dbReference type="PATRIC" id="fig|59561.3.peg.1752"/>
<dbReference type="UniPathway" id="UPA00315">
    <property type="reaction ID" value="UER00080"/>
</dbReference>
<evidence type="ECO:0000256" key="7">
    <source>
        <dbReference type="ARBA" id="ARBA00022679"/>
    </source>
</evidence>
<comment type="cofactor">
    <cofactor evidence="2">
        <name>K(+)</name>
        <dbReference type="ChEBI" id="CHEBI:29103"/>
    </cofactor>
</comment>
<dbReference type="Pfam" id="PF02772">
    <property type="entry name" value="S-AdoMet_synt_M"/>
    <property type="match status" value="1"/>
</dbReference>
<dbReference type="GO" id="GO:0005737">
    <property type="term" value="C:cytoplasm"/>
    <property type="evidence" value="ECO:0007669"/>
    <property type="project" value="UniProtKB-SubCell"/>
</dbReference>
<comment type="cofactor">
    <cofactor evidence="1">
        <name>Mg(2+)</name>
        <dbReference type="ChEBI" id="CHEBI:18420"/>
    </cofactor>
</comment>
<dbReference type="GO" id="GO:0006556">
    <property type="term" value="P:S-adenosylmethionine biosynthetic process"/>
    <property type="evidence" value="ECO:0007669"/>
    <property type="project" value="UniProtKB-UniRule"/>
</dbReference>
<gene>
    <name evidence="19" type="primary">metK_3</name>
    <name evidence="19" type="ORF">AQZ59_01766</name>
</gene>
<keyword evidence="9" id="KW-0547">Nucleotide-binding</keyword>
<evidence type="ECO:0000256" key="14">
    <source>
        <dbReference type="RuleBase" id="RU000542"/>
    </source>
</evidence>
<dbReference type="GO" id="GO:0005524">
    <property type="term" value="F:ATP binding"/>
    <property type="evidence" value="ECO:0007669"/>
    <property type="project" value="UniProtKB-KW"/>
</dbReference>
<dbReference type="InterPro" id="IPR002133">
    <property type="entry name" value="S-AdoMet_synthetase"/>
</dbReference>
<dbReference type="EMBL" id="LNIZ01000012">
    <property type="protein sequence ID" value="KTF03395.1"/>
    <property type="molecule type" value="Genomic_DNA"/>
</dbReference>
<feature type="domain" description="S-adenosylmethionine synthetase central" evidence="17">
    <location>
        <begin position="115"/>
        <end position="231"/>
    </location>
</feature>
<dbReference type="CDD" id="cd18079">
    <property type="entry name" value="S-AdoMet_synt"/>
    <property type="match status" value="1"/>
</dbReference>
<dbReference type="Gene3D" id="3.30.300.10">
    <property type="match status" value="3"/>
</dbReference>
<evidence type="ECO:0000313" key="19">
    <source>
        <dbReference type="EMBL" id="KTF03395.1"/>
    </source>
</evidence>
<sequence length="393" mass="42730">MSLKTAESVRAGHPDKLCDYIADCILDRALYEDPAARVAVEVMAIKARIYVAGEITCKAKLEIPMLVRAALEHVGYDPRRFRIRAKIHCQSSDIAGGVDKSLEARHGDTSSHVMVGAGDQGTVYGYATAESEERLPLPLVYAHRICKRLDQAFTDGKIPELGPDGKAQVTVEYDGETPKRIATIVVSVQHKPGINVEDFNQRLISLVISAACREIEIDEHTEILINPSGRFVEGGPAADTGLTGRKLMVDTYGGLAPHGGGAFSGKDPSKVDRTGAYMARLIAKTVVDARLAEECHVAISYAIGKADPVAFHIDTFGTGQHSDWLLTDAAQAIFPLRPAAMIVRLGLRAPIYAKLSTYGHMGHGLSEWEWTLPYADKLKTEVTRRAHQAATHQ</sequence>
<comment type="similarity">
    <text evidence="4 15">Belongs to the AdoMet synthase family.</text>
</comment>
<dbReference type="RefSeq" id="WP_062614265.1">
    <property type="nucleotide sequence ID" value="NZ_LNIZ01000012.1"/>
</dbReference>
<evidence type="ECO:0000259" key="17">
    <source>
        <dbReference type="Pfam" id="PF02772"/>
    </source>
</evidence>
<dbReference type="GO" id="GO:0004478">
    <property type="term" value="F:methionine adenosyltransferase activity"/>
    <property type="evidence" value="ECO:0007669"/>
    <property type="project" value="UniProtKB-UniRule"/>
</dbReference>
<dbReference type="AlphaFoldDB" id="A0A0W1KI46"/>
<evidence type="ECO:0000256" key="15">
    <source>
        <dbReference type="RuleBase" id="RU004462"/>
    </source>
</evidence>
<evidence type="ECO:0000256" key="2">
    <source>
        <dbReference type="ARBA" id="ARBA00001958"/>
    </source>
</evidence>